<comment type="caution">
    <text evidence="2">The sequence shown here is derived from an EMBL/GenBank/DDBJ whole genome shotgun (WGS) entry which is preliminary data.</text>
</comment>
<dbReference type="OrthoDB" id="2538135at2759"/>
<keyword evidence="3" id="KW-1185">Reference proteome</keyword>
<accession>A0A2P6MRG7</accession>
<protein>
    <recommendedName>
        <fullName evidence="4">PAS domain-containing protein</fullName>
    </recommendedName>
</protein>
<name>A0A2P6MRG7_9EUKA</name>
<dbReference type="InParanoid" id="A0A2P6MRG7"/>
<dbReference type="EMBL" id="MDYQ01000477">
    <property type="protein sequence ID" value="PRP74297.1"/>
    <property type="molecule type" value="Genomic_DNA"/>
</dbReference>
<evidence type="ECO:0000313" key="3">
    <source>
        <dbReference type="Proteomes" id="UP000241769"/>
    </source>
</evidence>
<feature type="compositionally biased region" description="Polar residues" evidence="1">
    <location>
        <begin position="110"/>
        <end position="121"/>
    </location>
</feature>
<evidence type="ECO:0008006" key="4">
    <source>
        <dbReference type="Google" id="ProtNLM"/>
    </source>
</evidence>
<proteinExistence type="predicted"/>
<feature type="region of interest" description="Disordered" evidence="1">
    <location>
        <begin position="103"/>
        <end position="122"/>
    </location>
</feature>
<organism evidence="2 3">
    <name type="scientific">Planoprotostelium fungivorum</name>
    <dbReference type="NCBI Taxonomy" id="1890364"/>
    <lineage>
        <taxon>Eukaryota</taxon>
        <taxon>Amoebozoa</taxon>
        <taxon>Evosea</taxon>
        <taxon>Variosea</taxon>
        <taxon>Cavosteliida</taxon>
        <taxon>Cavosteliaceae</taxon>
        <taxon>Planoprotostelium</taxon>
    </lineage>
</organism>
<dbReference type="AlphaFoldDB" id="A0A2P6MRG7"/>
<feature type="region of interest" description="Disordered" evidence="1">
    <location>
        <begin position="1"/>
        <end position="29"/>
    </location>
</feature>
<gene>
    <name evidence="2" type="ORF">PROFUN_11799</name>
</gene>
<reference evidence="2 3" key="1">
    <citation type="journal article" date="2018" name="Genome Biol. Evol.">
        <title>Multiple Roots of Fruiting Body Formation in Amoebozoa.</title>
        <authorList>
            <person name="Hillmann F."/>
            <person name="Forbes G."/>
            <person name="Novohradska S."/>
            <person name="Ferling I."/>
            <person name="Riege K."/>
            <person name="Groth M."/>
            <person name="Westermann M."/>
            <person name="Marz M."/>
            <person name="Spaller T."/>
            <person name="Winckler T."/>
            <person name="Schaap P."/>
            <person name="Glockner G."/>
        </authorList>
    </citation>
    <scope>NUCLEOTIDE SEQUENCE [LARGE SCALE GENOMIC DNA]</scope>
    <source>
        <strain evidence="2 3">Jena</strain>
    </source>
</reference>
<dbReference type="Proteomes" id="UP000241769">
    <property type="component" value="Unassembled WGS sequence"/>
</dbReference>
<evidence type="ECO:0000313" key="2">
    <source>
        <dbReference type="EMBL" id="PRP74297.1"/>
    </source>
</evidence>
<evidence type="ECO:0000256" key="1">
    <source>
        <dbReference type="SAM" id="MobiDB-lite"/>
    </source>
</evidence>
<sequence>MTAEDLSARKRQQVYTGPPTPPSGTAQSILTPASMSSAFNMNQPPNHLSPIPFALNFPLQQPNHARAPPLAGTLLDVLPDDNDNVMNWLWMLDGMESSDVLLSPEGLDSNYDSSSTHTPSEQIHVKEEDAEDNTPTLFIRSEENMKKTHERLTMRGVTGVWSMEEMRDVQMKVKRLREFVTPEQRASMKSDFESGLESFRYISNTVSVPTVVWDRTAVVHHANQSFAEATGFCMETPTRREQMVTIEMSSPDTLVAINSLMKREMQPRLTDPSMPMDAEVTVWNVNNKNLPLYKTSVINGRLYLVGQMYVTTKRDIFGLPLLFMSHFFPYPAGHNSNAVPQSAPRAGLSSLEILLAEGKISQEVFLQMIQQQEEKQKRDNSIRVLKDRLKDAGHTEEQRRAYQKKLDELEIGLQ</sequence>